<dbReference type="AlphaFoldDB" id="A0A2L0EU52"/>
<evidence type="ECO:0000313" key="2">
    <source>
        <dbReference type="EMBL" id="AUX42838.1"/>
    </source>
</evidence>
<evidence type="ECO:0000256" key="1">
    <source>
        <dbReference type="SAM" id="MobiDB-lite"/>
    </source>
</evidence>
<evidence type="ECO:0008006" key="4">
    <source>
        <dbReference type="Google" id="ProtNLM"/>
    </source>
</evidence>
<dbReference type="Proteomes" id="UP000238348">
    <property type="component" value="Chromosome"/>
</dbReference>
<reference evidence="2 3" key="1">
    <citation type="submission" date="2015-09" db="EMBL/GenBank/DDBJ databases">
        <title>Sorangium comparison.</title>
        <authorList>
            <person name="Zaburannyi N."/>
            <person name="Bunk B."/>
            <person name="Overmann J."/>
            <person name="Mueller R."/>
        </authorList>
    </citation>
    <scope>NUCLEOTIDE SEQUENCE [LARGE SCALE GENOMIC DNA]</scope>
    <source>
        <strain evidence="2 3">So ce26</strain>
    </source>
</reference>
<feature type="region of interest" description="Disordered" evidence="1">
    <location>
        <begin position="122"/>
        <end position="141"/>
    </location>
</feature>
<sequence length="416" mass="43218">MGGMFPATPPSAEAQLPYDDDNEPTLIFRREPASIPSLSPFAMPIAEAAPVMEAPTRRSTRRLIAVGAGVSAGLGLLLSAAVSMQLGAAGLDIPTSSAMQPATAAALRAAVTAAPVQAKAEAARPPEAKVEAAAPAAAPEDRADATLDRTRVIPIPDGIIVFPASFSSADGAYDLVIHFHGVNDVVSAGFERAGLNAVVMIINLGISSAAYETRFSIRSYLPALLAKTQAALSARGLRDARLRRVALSAFSAGYGAVRGLLNQPGFADSVDAVLLLDGIHTGYMPLDHSLDMERLKPFTRFAEQAASGKKLLSITHSEIIPVGDYAGTHESTDALLKLAGAQRLSTGGGADPQAIQGVAGVAGAASPPRFVPLSEAHKGTLHVRGYAGTQKPDHVRHLTRMAETAVPDLVRRWSAP</sequence>
<proteinExistence type="predicted"/>
<evidence type="ECO:0000313" key="3">
    <source>
        <dbReference type="Proteomes" id="UP000238348"/>
    </source>
</evidence>
<gene>
    <name evidence="2" type="ORF">SOCE26_042730</name>
</gene>
<accession>A0A2L0EU52</accession>
<organism evidence="2 3">
    <name type="scientific">Sorangium cellulosum</name>
    <name type="common">Polyangium cellulosum</name>
    <dbReference type="NCBI Taxonomy" id="56"/>
    <lineage>
        <taxon>Bacteria</taxon>
        <taxon>Pseudomonadati</taxon>
        <taxon>Myxococcota</taxon>
        <taxon>Polyangia</taxon>
        <taxon>Polyangiales</taxon>
        <taxon>Polyangiaceae</taxon>
        <taxon>Sorangium</taxon>
    </lineage>
</organism>
<name>A0A2L0EU52_SORCE</name>
<protein>
    <recommendedName>
        <fullName evidence="4">Alpha/beta hydrolase</fullName>
    </recommendedName>
</protein>
<dbReference type="EMBL" id="CP012673">
    <property type="protein sequence ID" value="AUX42838.1"/>
    <property type="molecule type" value="Genomic_DNA"/>
</dbReference>